<dbReference type="AlphaFoldDB" id="A0A191YSR6"/>
<dbReference type="GO" id="GO:0016491">
    <property type="term" value="F:oxidoreductase activity"/>
    <property type="evidence" value="ECO:0007669"/>
    <property type="project" value="UniProtKB-KW"/>
</dbReference>
<comment type="similarity">
    <text evidence="1">Belongs to the short-chain dehydrogenases/reductases (SDR) family.</text>
</comment>
<dbReference type="STRING" id="1853130.PMA3_11880"/>
<dbReference type="RefSeq" id="WP_064677337.1">
    <property type="nucleotide sequence ID" value="NZ_CP014870.1"/>
</dbReference>
<dbReference type="Proteomes" id="UP000078354">
    <property type="component" value="Chromosome"/>
</dbReference>
<name>A0A191YSR6_9PSED</name>
<protein>
    <submittedName>
        <fullName evidence="4">Short-chain dehydrogenase</fullName>
    </submittedName>
</protein>
<dbReference type="CDD" id="cd05233">
    <property type="entry name" value="SDR_c"/>
    <property type="match status" value="1"/>
</dbReference>
<proteinExistence type="inferred from homology"/>
<evidence type="ECO:0000256" key="1">
    <source>
        <dbReference type="ARBA" id="ARBA00006484"/>
    </source>
</evidence>
<evidence type="ECO:0000313" key="4">
    <source>
        <dbReference type="EMBL" id="ANJ55809.1"/>
    </source>
</evidence>
<dbReference type="InterPro" id="IPR036291">
    <property type="entry name" value="NAD(P)-bd_dom_sf"/>
</dbReference>
<reference evidence="4 5" key="1">
    <citation type="journal article" date="2018" name="Syst. Appl. Microbiol.">
        <title>Pseudomonas silesiensis sp. nov. strain A3T isolated from a biological pesticide sewage treatment plant and analysis of the complete genome sequence.</title>
        <authorList>
            <person name="Kaminski M.A."/>
            <person name="Furmanczyk E.M."/>
            <person name="Sobczak A."/>
            <person name="Dziembowski A."/>
            <person name="Lipinski L."/>
        </authorList>
    </citation>
    <scope>NUCLEOTIDE SEQUENCE [LARGE SCALE GENOMIC DNA]</scope>
    <source>
        <strain evidence="4 5">A3</strain>
    </source>
</reference>
<dbReference type="InterPro" id="IPR002347">
    <property type="entry name" value="SDR_fam"/>
</dbReference>
<dbReference type="PRINTS" id="PR00081">
    <property type="entry name" value="GDHRDH"/>
</dbReference>
<dbReference type="EMBL" id="CP014870">
    <property type="protein sequence ID" value="ANJ55809.1"/>
    <property type="molecule type" value="Genomic_DNA"/>
</dbReference>
<keyword evidence="3" id="KW-0560">Oxidoreductase</keyword>
<evidence type="ECO:0000256" key="3">
    <source>
        <dbReference type="ARBA" id="ARBA00023002"/>
    </source>
</evidence>
<dbReference type="PANTHER" id="PTHR43391">
    <property type="entry name" value="RETINOL DEHYDROGENASE-RELATED"/>
    <property type="match status" value="1"/>
</dbReference>
<dbReference type="KEGG" id="psil:PMA3_11880"/>
<sequence length="263" mass="28351">MLLKDKVVIISGIGPGLGIKLAVRAAEYQAKAVVLATRTPAKLDQAEQAIRDAGYSTPVLKVPTDIAQAEQCQTLADLTIEHFGQIDVLINSAYAHGAWGSSSESSMDDWRKAMDVNLFGTMHMTQAVLPQMKKQKSGSIVMINTMATRTPNQLESGYAVSKGALKTAVQYLAQDLGPFGIRVNSAFMGWMWGAPVIGYFESEAQRLGVPMESLVDQIAQQIALRKIPEDNDCAMAALYLASDYAKVITGAQLDVNGGHFLPC</sequence>
<keyword evidence="5" id="KW-1185">Reference proteome</keyword>
<dbReference type="Gene3D" id="3.40.50.720">
    <property type="entry name" value="NAD(P)-binding Rossmann-like Domain"/>
    <property type="match status" value="1"/>
</dbReference>
<organism evidence="4 5">
    <name type="scientific">Pseudomonas silesiensis</name>
    <dbReference type="NCBI Taxonomy" id="1853130"/>
    <lineage>
        <taxon>Bacteria</taxon>
        <taxon>Pseudomonadati</taxon>
        <taxon>Pseudomonadota</taxon>
        <taxon>Gammaproteobacteria</taxon>
        <taxon>Pseudomonadales</taxon>
        <taxon>Pseudomonadaceae</taxon>
        <taxon>Pseudomonas</taxon>
    </lineage>
</organism>
<evidence type="ECO:0000313" key="5">
    <source>
        <dbReference type="Proteomes" id="UP000078354"/>
    </source>
</evidence>
<keyword evidence="2" id="KW-0521">NADP</keyword>
<gene>
    <name evidence="4" type="ORF">PMA3_11880</name>
</gene>
<dbReference type="FunFam" id="3.40.50.720:FF:000084">
    <property type="entry name" value="Short-chain dehydrogenase reductase"/>
    <property type="match status" value="1"/>
</dbReference>
<dbReference type="Pfam" id="PF13561">
    <property type="entry name" value="adh_short_C2"/>
    <property type="match status" value="1"/>
</dbReference>
<dbReference type="OrthoDB" id="9780084at2"/>
<dbReference type="PANTHER" id="PTHR43391:SF14">
    <property type="entry name" value="DEHYDROGENASE_REDUCTASE SDR FAMILY PROTEIN 7-LIKE"/>
    <property type="match status" value="1"/>
</dbReference>
<evidence type="ECO:0000256" key="2">
    <source>
        <dbReference type="ARBA" id="ARBA00022857"/>
    </source>
</evidence>
<accession>A0A191YSR6</accession>
<dbReference type="NCBIfam" id="NF005909">
    <property type="entry name" value="PRK07890.1"/>
    <property type="match status" value="1"/>
</dbReference>
<dbReference type="SUPFAM" id="SSF51735">
    <property type="entry name" value="NAD(P)-binding Rossmann-fold domains"/>
    <property type="match status" value="1"/>
</dbReference>